<evidence type="ECO:0000313" key="3">
    <source>
        <dbReference type="Proteomes" id="UP000245999"/>
    </source>
</evidence>
<feature type="transmembrane region" description="Helical" evidence="1">
    <location>
        <begin position="202"/>
        <end position="223"/>
    </location>
</feature>
<keyword evidence="1" id="KW-0472">Membrane</keyword>
<keyword evidence="3" id="KW-1185">Reference proteome</keyword>
<dbReference type="EMBL" id="CP029145">
    <property type="protein sequence ID" value="AWM35243.1"/>
    <property type="molecule type" value="Genomic_DNA"/>
</dbReference>
<sequence length="398" mass="42367">MTEGPVGPPWSRFGWALGAGALVLLGLYLALSSGGFGGTGDSFYYLAAARSLRAGGQMLGPDGTPYRFWGPLYPALLAVFASPAGVRWLHGAALLAHLGLWSWVGRSLLGRRSWVLPLAVALSTAVLVPAKFIWSETVFIALAAAYCAALAAWLRTGRRHWLAWATVAGFLLPLQRTSGVFLLAGAAVGLLAGRAWHGRNRWLLLAHGIGCGVGVLGWGYYAALVGPAESGLPGGWLKLLNTLADYGFVLVRWFGPIVAGWRGTALTAAGGWALVLVGLLAALWPRAKLQWQQTPASVVVLRLLWWVVVANVLGHVIAVTCTRAGAGLHDAERYLAAVVGPVLLLALAQWPAAGSVRWRQVLNGCILAAWFGYSALRVGHNVAELRQRPPIEWPLPQP</sequence>
<dbReference type="KEGG" id="hnv:DDQ68_22225"/>
<protein>
    <recommendedName>
        <fullName evidence="4">Glycosyltransferase RgtA/B/C/D-like domain-containing protein</fullName>
    </recommendedName>
</protein>
<feature type="transmembrane region" description="Helical" evidence="1">
    <location>
        <begin position="137"/>
        <end position="155"/>
    </location>
</feature>
<evidence type="ECO:0000313" key="2">
    <source>
        <dbReference type="EMBL" id="AWM35243.1"/>
    </source>
</evidence>
<dbReference type="OrthoDB" id="870653at2"/>
<evidence type="ECO:0000256" key="1">
    <source>
        <dbReference type="SAM" id="Phobius"/>
    </source>
</evidence>
<evidence type="ECO:0008006" key="4">
    <source>
        <dbReference type="Google" id="ProtNLM"/>
    </source>
</evidence>
<feature type="transmembrane region" description="Helical" evidence="1">
    <location>
        <begin position="304"/>
        <end position="322"/>
    </location>
</feature>
<feature type="transmembrane region" description="Helical" evidence="1">
    <location>
        <begin position="12"/>
        <end position="31"/>
    </location>
</feature>
<keyword evidence="1" id="KW-1133">Transmembrane helix</keyword>
<feature type="transmembrane region" description="Helical" evidence="1">
    <location>
        <begin position="266"/>
        <end position="284"/>
    </location>
</feature>
<dbReference type="AlphaFoldDB" id="A0A2Z3GN83"/>
<dbReference type="Proteomes" id="UP000245999">
    <property type="component" value="Chromosome"/>
</dbReference>
<feature type="transmembrane region" description="Helical" evidence="1">
    <location>
        <begin position="334"/>
        <end position="352"/>
    </location>
</feature>
<name>A0A2Z3GN83_9BACT</name>
<reference evidence="3" key="1">
    <citation type="submission" date="2018-04" db="EMBL/GenBank/DDBJ databases">
        <title>Complete genome of Antarctic heterotrophic bacterium Hymenobacter nivis.</title>
        <authorList>
            <person name="Terashima M."/>
        </authorList>
    </citation>
    <scope>NUCLEOTIDE SEQUENCE [LARGE SCALE GENOMIC DNA]</scope>
    <source>
        <strain evidence="3">NBRC 111535</strain>
    </source>
</reference>
<keyword evidence="1" id="KW-0812">Transmembrane</keyword>
<dbReference type="RefSeq" id="WP_109658259.1">
    <property type="nucleotide sequence ID" value="NZ_CP029145.1"/>
</dbReference>
<organism evidence="2 3">
    <name type="scientific">Hymenobacter nivis</name>
    <dbReference type="NCBI Taxonomy" id="1850093"/>
    <lineage>
        <taxon>Bacteria</taxon>
        <taxon>Pseudomonadati</taxon>
        <taxon>Bacteroidota</taxon>
        <taxon>Cytophagia</taxon>
        <taxon>Cytophagales</taxon>
        <taxon>Hymenobacteraceae</taxon>
        <taxon>Hymenobacter</taxon>
    </lineage>
</organism>
<accession>A0A2Z3GN83</accession>
<feature type="transmembrane region" description="Helical" evidence="1">
    <location>
        <begin position="161"/>
        <end position="190"/>
    </location>
</feature>
<gene>
    <name evidence="2" type="ORF">DDQ68_22225</name>
</gene>
<proteinExistence type="predicted"/>